<dbReference type="InterPro" id="IPR016181">
    <property type="entry name" value="Acyl_CoA_acyltransferase"/>
</dbReference>
<dbReference type="AlphaFoldDB" id="A0A559IW48"/>
<keyword evidence="6" id="KW-0012">Acyltransferase</keyword>
<dbReference type="GO" id="GO:0009252">
    <property type="term" value="P:peptidoglycan biosynthetic process"/>
    <property type="evidence" value="ECO:0007669"/>
    <property type="project" value="UniProtKB-KW"/>
</dbReference>
<dbReference type="InterPro" id="IPR050644">
    <property type="entry name" value="PG_Glycine_Bridge_Synth"/>
</dbReference>
<evidence type="ECO:0000256" key="7">
    <source>
        <dbReference type="ARBA" id="ARBA00023316"/>
    </source>
</evidence>
<accession>A0A559IW48</accession>
<dbReference type="Gene3D" id="3.40.630.30">
    <property type="match status" value="1"/>
</dbReference>
<dbReference type="PANTHER" id="PTHR36174:SF1">
    <property type="entry name" value="LIPID II:GLYCINE GLYCYLTRANSFERASE"/>
    <property type="match status" value="1"/>
</dbReference>
<dbReference type="EC" id="2.3.2.16" evidence="8"/>
<dbReference type="InterPro" id="IPR003447">
    <property type="entry name" value="FEMABX"/>
</dbReference>
<name>A0A559IW48_9BACL</name>
<evidence type="ECO:0000256" key="1">
    <source>
        <dbReference type="ARBA" id="ARBA00004496"/>
    </source>
</evidence>
<organism evidence="13 14">
    <name type="scientific">Paenibacillus agilis</name>
    <dbReference type="NCBI Taxonomy" id="3020863"/>
    <lineage>
        <taxon>Bacteria</taxon>
        <taxon>Bacillati</taxon>
        <taxon>Bacillota</taxon>
        <taxon>Bacilli</taxon>
        <taxon>Bacillales</taxon>
        <taxon>Paenibacillaceae</taxon>
        <taxon>Paenibacillus</taxon>
    </lineage>
</organism>
<dbReference type="SUPFAM" id="SSF55729">
    <property type="entry name" value="Acyl-CoA N-acyltransferases (Nat)"/>
    <property type="match status" value="1"/>
</dbReference>
<evidence type="ECO:0000256" key="11">
    <source>
        <dbReference type="ARBA" id="ARBA00048654"/>
    </source>
</evidence>
<evidence type="ECO:0000313" key="13">
    <source>
        <dbReference type="EMBL" id="TVX91806.1"/>
    </source>
</evidence>
<evidence type="ECO:0000256" key="3">
    <source>
        <dbReference type="ARBA" id="ARBA00022679"/>
    </source>
</evidence>
<keyword evidence="5" id="KW-0573">Peptidoglycan synthesis</keyword>
<reference evidence="13 14" key="1">
    <citation type="submission" date="2019-07" db="EMBL/GenBank/DDBJ databases">
        <authorList>
            <person name="Kim J."/>
        </authorList>
    </citation>
    <scope>NUCLEOTIDE SEQUENCE [LARGE SCALE GENOMIC DNA]</scope>
    <source>
        <strain evidence="13 14">N4</strain>
    </source>
</reference>
<evidence type="ECO:0000256" key="10">
    <source>
        <dbReference type="ARBA" id="ARBA00042933"/>
    </source>
</evidence>
<evidence type="ECO:0000256" key="4">
    <source>
        <dbReference type="ARBA" id="ARBA00022960"/>
    </source>
</evidence>
<evidence type="ECO:0000256" key="5">
    <source>
        <dbReference type="ARBA" id="ARBA00022984"/>
    </source>
</evidence>
<gene>
    <name evidence="13" type="ORF">FPZ44_01260</name>
</gene>
<keyword evidence="3" id="KW-0808">Transferase</keyword>
<dbReference type="OrthoDB" id="9785911at2"/>
<evidence type="ECO:0000256" key="8">
    <source>
        <dbReference type="ARBA" id="ARBA00039074"/>
    </source>
</evidence>
<evidence type="ECO:0000313" key="14">
    <source>
        <dbReference type="Proteomes" id="UP000318102"/>
    </source>
</evidence>
<dbReference type="EMBL" id="VNJK01000001">
    <property type="protein sequence ID" value="TVX91806.1"/>
    <property type="molecule type" value="Genomic_DNA"/>
</dbReference>
<dbReference type="Pfam" id="PF13480">
    <property type="entry name" value="Acetyltransf_6"/>
    <property type="match status" value="1"/>
</dbReference>
<keyword evidence="4" id="KW-0133">Cell shape</keyword>
<keyword evidence="7" id="KW-0961">Cell wall biogenesis/degradation</keyword>
<evidence type="ECO:0000256" key="2">
    <source>
        <dbReference type="ARBA" id="ARBA00009943"/>
    </source>
</evidence>
<evidence type="ECO:0000256" key="9">
    <source>
        <dbReference type="ARBA" id="ARBA00040679"/>
    </source>
</evidence>
<proteinExistence type="inferred from homology"/>
<dbReference type="GO" id="GO:0005737">
    <property type="term" value="C:cytoplasm"/>
    <property type="evidence" value="ECO:0007669"/>
    <property type="project" value="UniProtKB-SubCell"/>
</dbReference>
<sequence>MNLHTCKPQTAKSMFRLLVTIHDVRRTGVFMSVFLLDMANREKWNTYTRAARDTDVYFSADYCRVYEDNGEGKSQLFVYEEGDEFVCYPYLLRDASHLPGLRELNVTKPIYDITTPYGYGGPISNVADADRRARLFRKFEQQFDAYCHEHRIVSEFVRFHPLLNNWRDYNAVSPQFERNTVFVDLTLSEEEMLKAFSRDNRNRIRRAQREGFYVTIEEPTRLDNLTRLYDATMLKKQASAYYYFNSNFFQNTTSYLEGYVKLMEVHADNKVIASCLFMHEGDYAHYHLMGSDQAYLKAAPINLLIYEAALWAKSQGCKKLHLGGGLTGNDNLFRFKRSFNEREWADFYVGRRIRHQSLYDAAALILNKQYGIAGAESAYFPMYRNPLLFNTSTESSCSEASSG</sequence>
<dbReference type="GO" id="GO:0071555">
    <property type="term" value="P:cell wall organization"/>
    <property type="evidence" value="ECO:0007669"/>
    <property type="project" value="UniProtKB-KW"/>
</dbReference>
<feature type="domain" description="BioF2-like acetyltransferase" evidence="12">
    <location>
        <begin position="198"/>
        <end position="327"/>
    </location>
</feature>
<dbReference type="PANTHER" id="PTHR36174">
    <property type="entry name" value="LIPID II:GLYCINE GLYCYLTRANSFERASE"/>
    <property type="match status" value="1"/>
</dbReference>
<dbReference type="InterPro" id="IPR038740">
    <property type="entry name" value="BioF2-like_GNAT_dom"/>
</dbReference>
<keyword evidence="14" id="KW-1185">Reference proteome</keyword>
<protein>
    <recommendedName>
        <fullName evidence="9">Lipid II:glycine glycyltransferase</fullName>
        <ecNumber evidence="8">2.3.2.16</ecNumber>
    </recommendedName>
    <alternativeName>
        <fullName evidence="10">Factor essential for expression of methicillin resistance X</fullName>
    </alternativeName>
</protein>
<dbReference type="GO" id="GO:0008360">
    <property type="term" value="P:regulation of cell shape"/>
    <property type="evidence" value="ECO:0007669"/>
    <property type="project" value="UniProtKB-KW"/>
</dbReference>
<comment type="caution">
    <text evidence="13">The sequence shown here is derived from an EMBL/GenBank/DDBJ whole genome shotgun (WGS) entry which is preliminary data.</text>
</comment>
<dbReference type="PROSITE" id="PS51191">
    <property type="entry name" value="FEMABX"/>
    <property type="match status" value="1"/>
</dbReference>
<dbReference type="GO" id="GO:0016755">
    <property type="term" value="F:aminoacyltransferase activity"/>
    <property type="evidence" value="ECO:0007669"/>
    <property type="project" value="InterPro"/>
</dbReference>
<dbReference type="Proteomes" id="UP000318102">
    <property type="component" value="Unassembled WGS sequence"/>
</dbReference>
<evidence type="ECO:0000256" key="6">
    <source>
        <dbReference type="ARBA" id="ARBA00023315"/>
    </source>
</evidence>
<evidence type="ECO:0000259" key="12">
    <source>
        <dbReference type="Pfam" id="PF13480"/>
    </source>
</evidence>
<comment type="subcellular location">
    <subcellularLocation>
        <location evidence="1">Cytoplasm</location>
    </subcellularLocation>
</comment>
<comment type="similarity">
    <text evidence="2">Belongs to the FemABX family.</text>
</comment>
<comment type="catalytic activity">
    <reaction evidence="11">
        <text>beta-D-GlcNAc-(1-&gt;4)-Mur2Ac(oyl-L-Ala-D-isoglutaminyl-L-Lys-D-Ala-D-Ala)-di-trans,octa-cis-undecaprenyl diphosphate + glycyl-tRNA(Gly) = beta-D-GlcNAc-(1-&gt;4)-Mur2Ac(oyl-L-Ala-D-isoglutaminyl-L-Lys-(N(6)-Gly)-D-Ala-D-Ala)-di-trans,octa-cis-undecaprenyl diphosphate + tRNA(Gly) + H(+)</text>
        <dbReference type="Rhea" id="RHEA:30435"/>
        <dbReference type="Rhea" id="RHEA-COMP:9664"/>
        <dbReference type="Rhea" id="RHEA-COMP:9683"/>
        <dbReference type="ChEBI" id="CHEBI:15378"/>
        <dbReference type="ChEBI" id="CHEBI:62233"/>
        <dbReference type="ChEBI" id="CHEBI:62234"/>
        <dbReference type="ChEBI" id="CHEBI:78442"/>
        <dbReference type="ChEBI" id="CHEBI:78522"/>
        <dbReference type="EC" id="2.3.2.16"/>
    </reaction>
</comment>